<organism evidence="10 11">
    <name type="scientific">Candidatus Cohnella colombiensis</name>
    <dbReference type="NCBI Taxonomy" id="3121368"/>
    <lineage>
        <taxon>Bacteria</taxon>
        <taxon>Bacillati</taxon>
        <taxon>Bacillota</taxon>
        <taxon>Bacilli</taxon>
        <taxon>Bacillales</taxon>
        <taxon>Paenibacillaceae</taxon>
        <taxon>Cohnella</taxon>
    </lineage>
</organism>
<evidence type="ECO:0000256" key="4">
    <source>
        <dbReference type="ARBA" id="ARBA00022989"/>
    </source>
</evidence>
<feature type="domain" description="Phage shock protein PspC N-terminal" evidence="9">
    <location>
        <begin position="2"/>
        <end position="59"/>
    </location>
</feature>
<keyword evidence="4 8" id="KW-1133">Transmembrane helix</keyword>
<dbReference type="PANTHER" id="PTHR33885:SF3">
    <property type="entry name" value="PHAGE SHOCK PROTEIN C"/>
    <property type="match status" value="1"/>
</dbReference>
<dbReference type="InterPro" id="IPR052027">
    <property type="entry name" value="PspC"/>
</dbReference>
<accession>A0AA95EY56</accession>
<evidence type="ECO:0000256" key="1">
    <source>
        <dbReference type="ARBA" id="ARBA00004162"/>
    </source>
</evidence>
<keyword evidence="6" id="KW-0175">Coiled coil</keyword>
<gene>
    <name evidence="10" type="ORF">P0Y55_03565</name>
</gene>
<dbReference type="PANTHER" id="PTHR33885">
    <property type="entry name" value="PHAGE SHOCK PROTEIN C"/>
    <property type="match status" value="1"/>
</dbReference>
<sequence length="147" mass="16227">MRKLFRSTHDRKLSGVCGGIAEYFGLDSTLVRILLVIIAVFSAGSVIIVYIIAAIIIPRDPYQGGGYPPAGRPTPPPFNSYNPNQYGGQGTTQQTPPVTNYAAPPTSSRNPQGIDAMMEDIEKKAMKREIEELKQRLNKFERDSRGE</sequence>
<dbReference type="EMBL" id="CP119317">
    <property type="protein sequence ID" value="WEK55154.1"/>
    <property type="molecule type" value="Genomic_DNA"/>
</dbReference>
<feature type="transmembrane region" description="Helical" evidence="8">
    <location>
        <begin position="33"/>
        <end position="57"/>
    </location>
</feature>
<keyword evidence="3 8" id="KW-0812">Transmembrane</keyword>
<evidence type="ECO:0000259" key="9">
    <source>
        <dbReference type="Pfam" id="PF04024"/>
    </source>
</evidence>
<evidence type="ECO:0000256" key="3">
    <source>
        <dbReference type="ARBA" id="ARBA00022692"/>
    </source>
</evidence>
<dbReference type="GO" id="GO:0005886">
    <property type="term" value="C:plasma membrane"/>
    <property type="evidence" value="ECO:0007669"/>
    <property type="project" value="UniProtKB-SubCell"/>
</dbReference>
<dbReference type="Pfam" id="PF04024">
    <property type="entry name" value="PspC"/>
    <property type="match status" value="1"/>
</dbReference>
<protein>
    <submittedName>
        <fullName evidence="10">PspC domain-containing protein</fullName>
    </submittedName>
</protein>
<evidence type="ECO:0000256" key="6">
    <source>
        <dbReference type="SAM" id="Coils"/>
    </source>
</evidence>
<comment type="subcellular location">
    <subcellularLocation>
        <location evidence="1">Cell membrane</location>
        <topology evidence="1">Single-pass membrane protein</topology>
    </subcellularLocation>
</comment>
<evidence type="ECO:0000256" key="5">
    <source>
        <dbReference type="ARBA" id="ARBA00023136"/>
    </source>
</evidence>
<reference evidence="10" key="1">
    <citation type="submission" date="2023-03" db="EMBL/GenBank/DDBJ databases">
        <title>Andean soil-derived lignocellulolytic bacterial consortium as a source of novel taxa and putative plastic-active enzymes.</title>
        <authorList>
            <person name="Diaz-Garcia L."/>
            <person name="Chuvochina M."/>
            <person name="Feuerriegel G."/>
            <person name="Bunk B."/>
            <person name="Sproer C."/>
            <person name="Streit W.R."/>
            <person name="Rodriguez L.M."/>
            <person name="Overmann J."/>
            <person name="Jimenez D.J."/>
        </authorList>
    </citation>
    <scope>NUCLEOTIDE SEQUENCE</scope>
    <source>
        <strain evidence="10">MAG 2441</strain>
    </source>
</reference>
<evidence type="ECO:0000256" key="7">
    <source>
        <dbReference type="SAM" id="MobiDB-lite"/>
    </source>
</evidence>
<keyword evidence="2" id="KW-1003">Cell membrane</keyword>
<keyword evidence="11" id="KW-1185">Reference proteome</keyword>
<keyword evidence="5 8" id="KW-0472">Membrane</keyword>
<evidence type="ECO:0000313" key="10">
    <source>
        <dbReference type="EMBL" id="WEK55154.1"/>
    </source>
</evidence>
<dbReference type="AlphaFoldDB" id="A0AA95EY56"/>
<evidence type="ECO:0000256" key="2">
    <source>
        <dbReference type="ARBA" id="ARBA00022475"/>
    </source>
</evidence>
<name>A0AA95EY56_9BACL</name>
<evidence type="ECO:0000256" key="8">
    <source>
        <dbReference type="SAM" id="Phobius"/>
    </source>
</evidence>
<feature type="region of interest" description="Disordered" evidence="7">
    <location>
        <begin position="65"/>
        <end position="113"/>
    </location>
</feature>
<dbReference type="Proteomes" id="UP001178662">
    <property type="component" value="Chromosome"/>
</dbReference>
<evidence type="ECO:0000313" key="11">
    <source>
        <dbReference type="Proteomes" id="UP001178662"/>
    </source>
</evidence>
<feature type="compositionally biased region" description="Low complexity" evidence="7">
    <location>
        <begin position="82"/>
        <end position="100"/>
    </location>
</feature>
<feature type="coiled-coil region" evidence="6">
    <location>
        <begin position="116"/>
        <end position="143"/>
    </location>
</feature>
<dbReference type="InterPro" id="IPR007168">
    <property type="entry name" value="Phageshock_PspC_N"/>
</dbReference>
<proteinExistence type="predicted"/>